<dbReference type="GO" id="GO:0005681">
    <property type="term" value="C:spliceosomal complex"/>
    <property type="evidence" value="ECO:0007669"/>
    <property type="project" value="TreeGrafter"/>
</dbReference>
<comment type="caution">
    <text evidence="9">The sequence shown here is derived from an EMBL/GenBank/DDBJ whole genome shotgun (WGS) entry which is preliminary data.</text>
</comment>
<feature type="compositionally biased region" description="Basic and acidic residues" evidence="7">
    <location>
        <begin position="33"/>
        <end position="45"/>
    </location>
</feature>
<reference evidence="9 10" key="1">
    <citation type="submission" date="2017-03" db="EMBL/GenBank/DDBJ databases">
        <title>Widespread Adenine N6-methylation of Active Genes in Fungi.</title>
        <authorList>
            <consortium name="DOE Joint Genome Institute"/>
            <person name="Mondo S.J."/>
            <person name="Dannebaum R.O."/>
            <person name="Kuo R.C."/>
            <person name="Louie K.B."/>
            <person name="Bewick A.J."/>
            <person name="Labutti K."/>
            <person name="Haridas S."/>
            <person name="Kuo A."/>
            <person name="Salamov A."/>
            <person name="Ahrendt S.R."/>
            <person name="Lau R."/>
            <person name="Bowen B.P."/>
            <person name="Lipzen A."/>
            <person name="Sullivan W."/>
            <person name="Andreopoulos W.B."/>
            <person name="Clum A."/>
            <person name="Lindquist E."/>
            <person name="Daum C."/>
            <person name="Northen T.R."/>
            <person name="Ramamoorthy G."/>
            <person name="Schmitz R.J."/>
            <person name="Gryganskyi A."/>
            <person name="Culley D."/>
            <person name="Magnuson J."/>
            <person name="James T.Y."/>
            <person name="O'Malley M.A."/>
            <person name="Stajich J.E."/>
            <person name="Spatafora J.W."/>
            <person name="Visel A."/>
            <person name="Grigoriev I.V."/>
        </authorList>
    </citation>
    <scope>NUCLEOTIDE SEQUENCE [LARGE SCALE GENOMIC DNA]</scope>
    <source>
        <strain evidence="9 10">NRRL Y-17943</strain>
    </source>
</reference>
<keyword evidence="5" id="KW-0539">Nucleus</keyword>
<proteinExistence type="predicted"/>
<evidence type="ECO:0000256" key="3">
    <source>
        <dbReference type="ARBA" id="ARBA00022737"/>
    </source>
</evidence>
<dbReference type="PANTHER" id="PTHR14978">
    <property type="entry name" value="BETA-CATENIN-LIKE PROTEIN 1 NUCLEAR ASSOCIATED PROTEIN"/>
    <property type="match status" value="1"/>
</dbReference>
<evidence type="ECO:0000313" key="9">
    <source>
        <dbReference type="EMBL" id="ORX34896.1"/>
    </source>
</evidence>
<dbReference type="PANTHER" id="PTHR14978:SF0">
    <property type="entry name" value="BETA-CATENIN-LIKE PROTEIN 1"/>
    <property type="match status" value="1"/>
</dbReference>
<dbReference type="InParanoid" id="A0A1Y1UBN4"/>
<dbReference type="FunCoup" id="A0A1Y1UBN4">
    <property type="interactions" value="653"/>
</dbReference>
<evidence type="ECO:0000256" key="4">
    <source>
        <dbReference type="ARBA" id="ARBA00023054"/>
    </source>
</evidence>
<dbReference type="SMART" id="SM01156">
    <property type="entry name" value="DUF1716"/>
    <property type="match status" value="1"/>
</dbReference>
<feature type="compositionally biased region" description="Acidic residues" evidence="7">
    <location>
        <begin position="215"/>
        <end position="228"/>
    </location>
</feature>
<feature type="region of interest" description="Disordered" evidence="7">
    <location>
        <begin position="215"/>
        <end position="236"/>
    </location>
</feature>
<feature type="coiled-coil region" evidence="6">
    <location>
        <begin position="520"/>
        <end position="554"/>
    </location>
</feature>
<evidence type="ECO:0000259" key="8">
    <source>
        <dbReference type="SMART" id="SM01156"/>
    </source>
</evidence>
<evidence type="ECO:0000256" key="6">
    <source>
        <dbReference type="SAM" id="Coils"/>
    </source>
</evidence>
<dbReference type="InterPro" id="IPR011989">
    <property type="entry name" value="ARM-like"/>
</dbReference>
<dbReference type="Gene3D" id="1.25.10.10">
    <property type="entry name" value="Leucine-rich Repeat Variant"/>
    <property type="match status" value="1"/>
</dbReference>
<keyword evidence="4 6" id="KW-0175">Coiled coil</keyword>
<dbReference type="EMBL" id="NBSH01000012">
    <property type="protein sequence ID" value="ORX34896.1"/>
    <property type="molecule type" value="Genomic_DNA"/>
</dbReference>
<evidence type="ECO:0000256" key="2">
    <source>
        <dbReference type="ARBA" id="ARBA00022553"/>
    </source>
</evidence>
<keyword evidence="10" id="KW-1185">Reference proteome</keyword>
<feature type="domain" description="Beta-catenin-like protein 1 N-terminal" evidence="8">
    <location>
        <begin position="93"/>
        <end position="203"/>
    </location>
</feature>
<dbReference type="FunFam" id="1.25.10.10:FF:001136">
    <property type="entry name" value="Beta-catenin-like protein 1"/>
    <property type="match status" value="1"/>
</dbReference>
<dbReference type="Pfam" id="PF08216">
    <property type="entry name" value="CTNNBL"/>
    <property type="match status" value="1"/>
</dbReference>
<protein>
    <submittedName>
        <fullName evidence="9">Catenin-beta-like protein</fullName>
    </submittedName>
</protein>
<dbReference type="RefSeq" id="XP_021869112.1">
    <property type="nucleotide sequence ID" value="XM_022016592.1"/>
</dbReference>
<dbReference type="STRING" id="4999.A0A1Y1UBN4"/>
<keyword evidence="3" id="KW-0677">Repeat</keyword>
<dbReference type="Proteomes" id="UP000193218">
    <property type="component" value="Unassembled WGS sequence"/>
</dbReference>
<dbReference type="SUPFAM" id="SSF48371">
    <property type="entry name" value="ARM repeat"/>
    <property type="match status" value="1"/>
</dbReference>
<sequence>MDVDKLFKLPSLPASAGQKRKFTDIPSPEFLKRYKAVGEESKDESVPPTNGKGKGRAATVEDEDDDRMDYAQADSSHDDGEADEEGRFFGGGLNSEQNQILDIFDQAGDDGTETAALTLPALRRQLLRFERTVAKNAEQRGKFPDDPSKFIESESDLDSALNQFLPLTQNPPLFYPELVKQGTVALWCNLLSHENTDIAIDVVDVIRELTDEDVGAGADDLDGEEDLGESSKTSGIAEGTPMAMAEFIDELLNNSLLSLLISNLSRLNESEDADSQGVYKILSVFENLFSFMPPLAEQVVSDTDLMRWLLTRVGQKEFDSNKQYASQILAILVQTGRDGVLKLAELDGMETLLKLVSQYRKKDPSSGEEVEFMEDLFNCLCSALAEPEMKAAFLEAEGVELMVIMMKEKLLARTRAIKVLDYAMQSEDGAGNCERFVESLGLKTFFSAFMGKVGTAWSISDRHLQGDAKRKRALQAETSEFEDEEHLLGILVSLFTNLASDSAPRIRLIAKFVESGYEKVERLLEMREAAESRLRAVEADIARERTDMEGVEEVDEDTEAEWFLRKSEAGGSALGNADYVLAWVCMEDDGALRHARLMLSRKNRSFTDVISVLEDVAGNIDDTPVETENGTVDEPPLQKLAIGQLVIYLKSQL</sequence>
<dbReference type="InterPro" id="IPR039678">
    <property type="entry name" value="CTNNBL1"/>
</dbReference>
<gene>
    <name evidence="9" type="ORF">BD324DRAFT_633107</name>
</gene>
<evidence type="ECO:0000256" key="1">
    <source>
        <dbReference type="ARBA" id="ARBA00004123"/>
    </source>
</evidence>
<keyword evidence="2" id="KW-0597">Phosphoprotein</keyword>
<dbReference type="GeneID" id="33558401"/>
<dbReference type="InterPro" id="IPR016024">
    <property type="entry name" value="ARM-type_fold"/>
</dbReference>
<evidence type="ECO:0000313" key="10">
    <source>
        <dbReference type="Proteomes" id="UP000193218"/>
    </source>
</evidence>
<accession>A0A1Y1UBN4</accession>
<dbReference type="AlphaFoldDB" id="A0A1Y1UBN4"/>
<evidence type="ECO:0000256" key="5">
    <source>
        <dbReference type="ARBA" id="ARBA00023242"/>
    </source>
</evidence>
<dbReference type="GO" id="GO:0010467">
    <property type="term" value="P:gene expression"/>
    <property type="evidence" value="ECO:0007669"/>
    <property type="project" value="UniProtKB-ARBA"/>
</dbReference>
<dbReference type="InterPro" id="IPR013180">
    <property type="entry name" value="CTNNBL1_N"/>
</dbReference>
<comment type="subcellular location">
    <subcellularLocation>
        <location evidence="1">Nucleus</location>
    </subcellularLocation>
</comment>
<organism evidence="9 10">
    <name type="scientific">Kockovaella imperatae</name>
    <dbReference type="NCBI Taxonomy" id="4999"/>
    <lineage>
        <taxon>Eukaryota</taxon>
        <taxon>Fungi</taxon>
        <taxon>Dikarya</taxon>
        <taxon>Basidiomycota</taxon>
        <taxon>Agaricomycotina</taxon>
        <taxon>Tremellomycetes</taxon>
        <taxon>Tremellales</taxon>
        <taxon>Cuniculitremaceae</taxon>
        <taxon>Kockovaella</taxon>
    </lineage>
</organism>
<evidence type="ECO:0000256" key="7">
    <source>
        <dbReference type="SAM" id="MobiDB-lite"/>
    </source>
</evidence>
<name>A0A1Y1UBN4_9TREE</name>
<dbReference type="OrthoDB" id="1898821at2759"/>
<feature type="region of interest" description="Disordered" evidence="7">
    <location>
        <begin position="33"/>
        <end position="86"/>
    </location>
</feature>